<dbReference type="GeneID" id="28958644"/>
<reference evidence="1" key="1">
    <citation type="submission" date="2007-04" db="EMBL/GenBank/DDBJ databases">
        <authorList>
            <consortium name="The Broad Institute Genome Sequencing Platform"/>
            <person name="Birren B."/>
            <person name="Lander E."/>
            <person name="Galagan J."/>
            <person name="Nusbaum C."/>
            <person name="Devon K."/>
            <person name="Ma L.-J."/>
            <person name="Jaffe D."/>
            <person name="Butler J."/>
            <person name="Alvarez P."/>
            <person name="Gnerre S."/>
            <person name="Grabherr M."/>
            <person name="Kleber M."/>
            <person name="Mauceli E."/>
            <person name="Brockman W."/>
            <person name="MacCallum I.A."/>
            <person name="Young S."/>
            <person name="LaButti K."/>
            <person name="DeCaprio D."/>
            <person name="Crawford M."/>
            <person name="Koehrsen M."/>
            <person name="Engels R."/>
            <person name="Montgomery P."/>
            <person name="Pearson M."/>
            <person name="Howarth C."/>
            <person name="Larson L."/>
            <person name="White J."/>
            <person name="O'Leary S."/>
            <person name="Kodira C."/>
            <person name="Zeng Q."/>
            <person name="Yandava C."/>
            <person name="Alvarado L."/>
            <person name="Kistler C."/>
            <person name="Shim W.-B."/>
            <person name="Kang S."/>
            <person name="Woloshuk C."/>
        </authorList>
    </citation>
    <scope>NUCLEOTIDE SEQUENCE</scope>
    <source>
        <strain evidence="1">4287</strain>
    </source>
</reference>
<evidence type="ECO:0000313" key="1">
    <source>
        <dbReference type="EMBL" id="KNA94942.1"/>
    </source>
</evidence>
<reference evidence="1" key="2">
    <citation type="journal article" date="2010" name="Nature">
        <title>Comparative genomics reveals mobile pathogenicity chromosomes in Fusarium.</title>
        <authorList>
            <person name="Ma L.J."/>
            <person name="van der Does H.C."/>
            <person name="Borkovich K.A."/>
            <person name="Coleman J.J."/>
            <person name="Daboussi M.J."/>
            <person name="Di Pietro A."/>
            <person name="Dufresne M."/>
            <person name="Freitag M."/>
            <person name="Grabherr M."/>
            <person name="Henrissat B."/>
            <person name="Houterman P.M."/>
            <person name="Kang S."/>
            <person name="Shim W.B."/>
            <person name="Woloshuk C."/>
            <person name="Xie X."/>
            <person name="Xu J.R."/>
            <person name="Antoniw J."/>
            <person name="Baker S.E."/>
            <person name="Bluhm B.H."/>
            <person name="Breakspear A."/>
            <person name="Brown D.W."/>
            <person name="Butchko R.A."/>
            <person name="Chapman S."/>
            <person name="Coulson R."/>
            <person name="Coutinho P.M."/>
            <person name="Danchin E.G."/>
            <person name="Diener A."/>
            <person name="Gale L.R."/>
            <person name="Gardiner D.M."/>
            <person name="Goff S."/>
            <person name="Hammond-Kosack K.E."/>
            <person name="Hilburn K."/>
            <person name="Hua-Van A."/>
            <person name="Jonkers W."/>
            <person name="Kazan K."/>
            <person name="Kodira C.D."/>
            <person name="Koehrsen M."/>
            <person name="Kumar L."/>
            <person name="Lee Y.H."/>
            <person name="Li L."/>
            <person name="Manners J.M."/>
            <person name="Miranda-Saavedra D."/>
            <person name="Mukherjee M."/>
            <person name="Park G."/>
            <person name="Park J."/>
            <person name="Park S.Y."/>
            <person name="Proctor R.H."/>
            <person name="Regev A."/>
            <person name="Ruiz-Roldan M.C."/>
            <person name="Sain D."/>
            <person name="Sakthikumar S."/>
            <person name="Sykes S."/>
            <person name="Schwartz D.C."/>
            <person name="Turgeon B.G."/>
            <person name="Wapinski I."/>
            <person name="Yoder O."/>
            <person name="Young S."/>
            <person name="Zeng Q."/>
            <person name="Zhou S."/>
            <person name="Galagan J."/>
            <person name="Cuomo C.A."/>
            <person name="Kistler H.C."/>
            <person name="Rep M."/>
        </authorList>
    </citation>
    <scope>NUCLEOTIDE SEQUENCE [LARGE SCALE GENOMIC DNA]</scope>
    <source>
        <strain evidence="1">4287</strain>
    </source>
</reference>
<evidence type="ECO:0000313" key="2">
    <source>
        <dbReference type="Proteomes" id="UP000009097"/>
    </source>
</evidence>
<proteinExistence type="predicted"/>
<gene>
    <name evidence="1" type="ORF">FOXG_17938</name>
</gene>
<organism evidence="1 2">
    <name type="scientific">Fusarium oxysporum f. sp. lycopersici (strain 4287 / CBS 123668 / FGSC 9935 / NRRL 34936)</name>
    <name type="common">Fusarium vascular wilt of tomato</name>
    <dbReference type="NCBI Taxonomy" id="426428"/>
    <lineage>
        <taxon>Eukaryota</taxon>
        <taxon>Fungi</taxon>
        <taxon>Dikarya</taxon>
        <taxon>Ascomycota</taxon>
        <taxon>Pezizomycotina</taxon>
        <taxon>Sordariomycetes</taxon>
        <taxon>Hypocreomycetidae</taxon>
        <taxon>Hypocreales</taxon>
        <taxon>Nectriaceae</taxon>
        <taxon>Fusarium</taxon>
        <taxon>Fusarium oxysporum species complex</taxon>
    </lineage>
</organism>
<protein>
    <submittedName>
        <fullName evidence="1">Uncharacterized protein</fullName>
    </submittedName>
</protein>
<dbReference type="EMBL" id="DS231696">
    <property type="protein sequence ID" value="KNA94942.1"/>
    <property type="molecule type" value="Genomic_DNA"/>
</dbReference>
<accession>A0A0J9U7Y0</accession>
<sequence length="162" mass="18042">MPCFRAWADAFRLSSQKSETDGCRSATTGVGSWRFKTQASRLDLISVPLLEHVSGSVPRPSLSPLRYSLQFEVAMSQWARESESNLASWSLDSRCHDSVEAARCCYPVFYLGRTTKQWSKSPSTISATTSTTSTQLNSTFRRTSLGRRMDGSRQAHNQLAPP</sequence>
<name>A0A0J9U7Y0_FUSO4</name>
<dbReference type="KEGG" id="fox:FOXG_17938"/>
<dbReference type="VEuPathDB" id="FungiDB:FOXG_17938"/>
<dbReference type="AlphaFoldDB" id="A0A0J9U7Y0"/>
<dbReference type="Proteomes" id="UP000009097">
    <property type="component" value="Unassembled WGS sequence"/>
</dbReference>
<dbReference type="RefSeq" id="XP_018232988.1">
    <property type="nucleotide sequence ID" value="XM_018397958.1"/>
</dbReference>